<protein>
    <submittedName>
        <fullName evidence="1">Uncharacterized protein</fullName>
    </submittedName>
</protein>
<gene>
    <name evidence="1" type="ORF">JMJ77_000243</name>
</gene>
<evidence type="ECO:0000313" key="2">
    <source>
        <dbReference type="Proteomes" id="UP000699042"/>
    </source>
</evidence>
<organism evidence="1 2">
    <name type="scientific">Colletotrichum scovillei</name>
    <dbReference type="NCBI Taxonomy" id="1209932"/>
    <lineage>
        <taxon>Eukaryota</taxon>
        <taxon>Fungi</taxon>
        <taxon>Dikarya</taxon>
        <taxon>Ascomycota</taxon>
        <taxon>Pezizomycotina</taxon>
        <taxon>Sordariomycetes</taxon>
        <taxon>Hypocreomycetidae</taxon>
        <taxon>Glomerellales</taxon>
        <taxon>Glomerellaceae</taxon>
        <taxon>Colletotrichum</taxon>
        <taxon>Colletotrichum acutatum species complex</taxon>
    </lineage>
</organism>
<dbReference type="AlphaFoldDB" id="A0A9P7R961"/>
<sequence length="62" mass="6728">MSASAQDLRAQHDARTVFSAHLGNRPIPIANEENEATGFDNKLKLVGVPHPVTAKRRNHEGG</sequence>
<comment type="caution">
    <text evidence="1">The sequence shown here is derived from an EMBL/GenBank/DDBJ whole genome shotgun (WGS) entry which is preliminary data.</text>
</comment>
<dbReference type="EMBL" id="JAESDN010000003">
    <property type="protein sequence ID" value="KAG7053151.1"/>
    <property type="molecule type" value="Genomic_DNA"/>
</dbReference>
<keyword evidence="2" id="KW-1185">Reference proteome</keyword>
<dbReference type="Proteomes" id="UP000699042">
    <property type="component" value="Unassembled WGS sequence"/>
</dbReference>
<proteinExistence type="predicted"/>
<accession>A0A9P7R961</accession>
<name>A0A9P7R961_9PEZI</name>
<evidence type="ECO:0000313" key="1">
    <source>
        <dbReference type="EMBL" id="KAG7053151.1"/>
    </source>
</evidence>
<reference evidence="1" key="1">
    <citation type="submission" date="2021-05" db="EMBL/GenBank/DDBJ databases">
        <title>Comparative genomics of three Colletotrichum scovillei strains and genetic complementation revealed genes involved fungal growth and virulence on chili pepper.</title>
        <authorList>
            <person name="Hsieh D.-K."/>
            <person name="Chuang S.-C."/>
            <person name="Chen C.-Y."/>
            <person name="Chao Y.-T."/>
            <person name="Lu M.-Y.J."/>
            <person name="Lee M.-H."/>
            <person name="Shih M.-C."/>
        </authorList>
    </citation>
    <scope>NUCLEOTIDE SEQUENCE</scope>
    <source>
        <strain evidence="1">Coll-153</strain>
    </source>
</reference>